<accession>A0A1H4ISE7</accession>
<sequence length="29" mass="3120">MGSAGIDSNLAFTAFLHWLHVMFGLNLGV</sequence>
<dbReference type="AlphaFoldDB" id="A0A1H4ISE7"/>
<gene>
    <name evidence="1" type="ORF">SAMN04490220_0457</name>
</gene>
<reference evidence="2" key="1">
    <citation type="submission" date="2016-10" db="EMBL/GenBank/DDBJ databases">
        <authorList>
            <person name="Varghese N."/>
        </authorList>
    </citation>
    <scope>NUCLEOTIDE SEQUENCE [LARGE SCALE GENOMIC DNA]</scope>
    <source>
        <strain evidence="2">DSM 44719</strain>
    </source>
</reference>
<proteinExistence type="predicted"/>
<name>A0A1H4ISE7_RHOJO</name>
<dbReference type="EMBL" id="FNTL01000002">
    <property type="protein sequence ID" value="SEB36947.1"/>
    <property type="molecule type" value="Genomic_DNA"/>
</dbReference>
<organism evidence="1 2">
    <name type="scientific">Rhodococcus jostii</name>
    <dbReference type="NCBI Taxonomy" id="132919"/>
    <lineage>
        <taxon>Bacteria</taxon>
        <taxon>Bacillati</taxon>
        <taxon>Actinomycetota</taxon>
        <taxon>Actinomycetes</taxon>
        <taxon>Mycobacteriales</taxon>
        <taxon>Nocardiaceae</taxon>
        <taxon>Rhodococcus</taxon>
    </lineage>
</organism>
<evidence type="ECO:0000313" key="1">
    <source>
        <dbReference type="EMBL" id="SEB36947.1"/>
    </source>
</evidence>
<dbReference type="Proteomes" id="UP000183407">
    <property type="component" value="Unassembled WGS sequence"/>
</dbReference>
<evidence type="ECO:0000313" key="2">
    <source>
        <dbReference type="Proteomes" id="UP000183407"/>
    </source>
</evidence>
<protein>
    <submittedName>
        <fullName evidence="1">Uncharacterized protein</fullName>
    </submittedName>
</protein>